<evidence type="ECO:0000256" key="2">
    <source>
        <dbReference type="ARBA" id="ARBA00022859"/>
    </source>
</evidence>
<dbReference type="SUPFAM" id="SSF48726">
    <property type="entry name" value="Immunoglobulin"/>
    <property type="match status" value="2"/>
</dbReference>
<dbReference type="Proteomes" id="UP000322234">
    <property type="component" value="Unassembled WGS sequence"/>
</dbReference>
<dbReference type="SMART" id="SM00409">
    <property type="entry name" value="IG"/>
    <property type="match status" value="2"/>
</dbReference>
<dbReference type="InterPro" id="IPR003599">
    <property type="entry name" value="Ig_sub"/>
</dbReference>
<protein>
    <recommendedName>
        <fullName evidence="3">Ig-like domain-containing protein</fullName>
    </recommendedName>
</protein>
<evidence type="ECO:0000259" key="3">
    <source>
        <dbReference type="PROSITE" id="PS50835"/>
    </source>
</evidence>
<dbReference type="InterPro" id="IPR007110">
    <property type="entry name" value="Ig-like_dom"/>
</dbReference>
<accession>A0A6B0SAC4</accession>
<keyword evidence="2" id="KW-0391">Immunity</keyword>
<dbReference type="Pfam" id="PF07686">
    <property type="entry name" value="V-set"/>
    <property type="match status" value="2"/>
</dbReference>
<evidence type="ECO:0000256" key="1">
    <source>
        <dbReference type="ARBA" id="ARBA00022729"/>
    </source>
</evidence>
<dbReference type="GO" id="GO:0007166">
    <property type="term" value="P:cell surface receptor signaling pathway"/>
    <property type="evidence" value="ECO:0007669"/>
    <property type="project" value="TreeGrafter"/>
</dbReference>
<name>A0A6B0SAC4_9CETA</name>
<organism evidence="4 5">
    <name type="scientific">Bos mutus</name>
    <name type="common">wild yak</name>
    <dbReference type="NCBI Taxonomy" id="72004"/>
    <lineage>
        <taxon>Eukaryota</taxon>
        <taxon>Metazoa</taxon>
        <taxon>Chordata</taxon>
        <taxon>Craniata</taxon>
        <taxon>Vertebrata</taxon>
        <taxon>Euteleostomi</taxon>
        <taxon>Mammalia</taxon>
        <taxon>Eutheria</taxon>
        <taxon>Laurasiatheria</taxon>
        <taxon>Artiodactyla</taxon>
        <taxon>Ruminantia</taxon>
        <taxon>Pecora</taxon>
        <taxon>Bovidae</taxon>
        <taxon>Bovinae</taxon>
        <taxon>Bos</taxon>
    </lineage>
</organism>
<dbReference type="GO" id="GO:0005886">
    <property type="term" value="C:plasma membrane"/>
    <property type="evidence" value="ECO:0007669"/>
    <property type="project" value="TreeGrafter"/>
</dbReference>
<dbReference type="PANTHER" id="PTHR23268:SF46">
    <property type="entry name" value="IMMUNOGLOBULIN V-SET DOMAIN-CONTAINING PROTEIN"/>
    <property type="match status" value="1"/>
</dbReference>
<keyword evidence="1" id="KW-0732">Signal</keyword>
<evidence type="ECO:0000313" key="5">
    <source>
        <dbReference type="Proteomes" id="UP000322234"/>
    </source>
</evidence>
<dbReference type="InterPro" id="IPR036179">
    <property type="entry name" value="Ig-like_dom_sf"/>
</dbReference>
<dbReference type="EMBL" id="VBQZ03000835">
    <property type="protein sequence ID" value="MXQ99738.1"/>
    <property type="molecule type" value="Genomic_DNA"/>
</dbReference>
<dbReference type="InterPro" id="IPR013106">
    <property type="entry name" value="Ig_V-set"/>
</dbReference>
<proteinExistence type="predicted"/>
<dbReference type="InterPro" id="IPR050413">
    <property type="entry name" value="TCR_beta_variable"/>
</dbReference>
<dbReference type="InterPro" id="IPR013783">
    <property type="entry name" value="Ig-like_fold"/>
</dbReference>
<keyword evidence="5" id="KW-1185">Reference proteome</keyword>
<gene>
    <name evidence="4" type="ORF">E5288_WYG001886</name>
</gene>
<dbReference type="GO" id="GO:0002376">
    <property type="term" value="P:immune system process"/>
    <property type="evidence" value="ECO:0007669"/>
    <property type="project" value="UniProtKB-KW"/>
</dbReference>
<comment type="caution">
    <text evidence="4">The sequence shown here is derived from an EMBL/GenBank/DDBJ whole genome shotgun (WGS) entry which is preliminary data.</text>
</comment>
<dbReference type="Gene3D" id="2.60.40.10">
    <property type="entry name" value="Immunoglobulins"/>
    <property type="match status" value="2"/>
</dbReference>
<evidence type="ECO:0000313" key="4">
    <source>
        <dbReference type="EMBL" id="MXQ99738.1"/>
    </source>
</evidence>
<dbReference type="AlphaFoldDB" id="A0A6B0SAC4"/>
<reference evidence="4" key="1">
    <citation type="submission" date="2019-10" db="EMBL/GenBank/DDBJ databases">
        <title>The sequence and de novo assembly of the wild yak genome.</title>
        <authorList>
            <person name="Liu Y."/>
        </authorList>
    </citation>
    <scope>NUCLEOTIDE SEQUENCE [LARGE SCALE GENOMIC DNA]</scope>
    <source>
        <strain evidence="4">WY2019</strain>
    </source>
</reference>
<feature type="domain" description="Ig-like" evidence="3">
    <location>
        <begin position="154"/>
        <end position="255"/>
    </location>
</feature>
<dbReference type="PROSITE" id="PS50835">
    <property type="entry name" value="IG_LIKE"/>
    <property type="match status" value="1"/>
</dbReference>
<sequence>MDTDVTQSPSHLVKGKGQKAKMDCVPIRGHSYVYWFRKKLEEPLEFLVYFQKQDIVEDTAMFKQRFSAECPQNSPCSLEINSTVAADSALYFCASSQSTVLRRKTLKKSEINENVHHDHESVKPMDFLLWLQNQPFSWAFIALTVSVLTGSVDTEVIQSPGHLVKGKGQKAKMDCVPIKGHINVYWYRKKPEGAFEFLAYLKNQDIVEDTEVFQQRFLAPWPQNSPCSLEINSTEAADSALYFCASSQSTVLRVSSS</sequence>
<dbReference type="PANTHER" id="PTHR23268">
    <property type="entry name" value="T-CELL RECEPTOR BETA CHAIN"/>
    <property type="match status" value="1"/>
</dbReference>
<dbReference type="SMART" id="SM00406">
    <property type="entry name" value="IGv"/>
    <property type="match status" value="2"/>
</dbReference>